<keyword evidence="13" id="KW-1185">Reference proteome</keyword>
<evidence type="ECO:0000256" key="2">
    <source>
        <dbReference type="ARBA" id="ARBA00004496"/>
    </source>
</evidence>
<dbReference type="GO" id="GO:0003682">
    <property type="term" value="F:chromatin binding"/>
    <property type="evidence" value="ECO:0007669"/>
    <property type="project" value="TreeGrafter"/>
</dbReference>
<dbReference type="GO" id="GO:0000796">
    <property type="term" value="C:condensin complex"/>
    <property type="evidence" value="ECO:0007669"/>
    <property type="project" value="InterPro"/>
</dbReference>
<keyword evidence="6" id="KW-0963">Cytoplasm</keyword>
<evidence type="ECO:0000256" key="6">
    <source>
        <dbReference type="ARBA" id="ARBA00022490"/>
    </source>
</evidence>
<evidence type="ECO:0000313" key="12">
    <source>
        <dbReference type="EMBL" id="KAF6005498.1"/>
    </source>
</evidence>
<proteinExistence type="inferred from homology"/>
<keyword evidence="9" id="KW-0226">DNA condensation</keyword>
<evidence type="ECO:0000313" key="13">
    <source>
        <dbReference type="Proteomes" id="UP000530660"/>
    </source>
</evidence>
<dbReference type="PANTHER" id="PTHR13108:SF9">
    <property type="entry name" value="CONDENSIN COMPLEX SUBUNIT 2"/>
    <property type="match status" value="1"/>
</dbReference>
<dbReference type="GO" id="GO:0005737">
    <property type="term" value="C:cytoplasm"/>
    <property type="evidence" value="ECO:0007669"/>
    <property type="project" value="UniProtKB-SubCell"/>
</dbReference>
<feature type="compositionally biased region" description="Basic and acidic residues" evidence="11">
    <location>
        <begin position="375"/>
        <end position="384"/>
    </location>
</feature>
<gene>
    <name evidence="12" type="ORF">F1559_005102</name>
</gene>
<keyword evidence="10" id="KW-0131">Cell cycle</keyword>
<dbReference type="InterPro" id="IPR022816">
    <property type="entry name" value="Condensin_barren_su2"/>
</dbReference>
<feature type="region of interest" description="Disordered" evidence="11">
    <location>
        <begin position="209"/>
        <end position="257"/>
    </location>
</feature>
<evidence type="ECO:0000256" key="3">
    <source>
        <dbReference type="ARBA" id="ARBA00009471"/>
    </source>
</evidence>
<reference evidence="12 13" key="1">
    <citation type="journal article" date="2020" name="J. Phycol.">
        <title>Comparative genome analysis reveals Cyanidiococcus gen. nov., a new extremophilic red algal genus sister to Cyanidioschyzon (Cyanidioschyzonaceae, Rhodophyta).</title>
        <authorList>
            <person name="Liu S.-L."/>
            <person name="Chiang Y.-R."/>
            <person name="Yoon H.S."/>
            <person name="Fu H.-Y."/>
        </authorList>
    </citation>
    <scope>NUCLEOTIDE SEQUENCE [LARGE SCALE GENOMIC DNA]</scope>
    <source>
        <strain evidence="12 13">THAL066</strain>
    </source>
</reference>
<keyword evidence="8" id="KW-0498">Mitosis</keyword>
<evidence type="ECO:0000256" key="5">
    <source>
        <dbReference type="ARBA" id="ARBA00022454"/>
    </source>
</evidence>
<feature type="region of interest" description="Disordered" evidence="11">
    <location>
        <begin position="375"/>
        <end position="412"/>
    </location>
</feature>
<evidence type="ECO:0000256" key="10">
    <source>
        <dbReference type="ARBA" id="ARBA00023306"/>
    </source>
</evidence>
<dbReference type="Pfam" id="PF05786">
    <property type="entry name" value="Cnd2"/>
    <property type="match status" value="1"/>
</dbReference>
<dbReference type="AlphaFoldDB" id="A0A7J7IR51"/>
<protein>
    <recommendedName>
        <fullName evidence="4">Condensin complex subunit 2</fullName>
    </recommendedName>
</protein>
<evidence type="ECO:0000256" key="11">
    <source>
        <dbReference type="SAM" id="MobiDB-lite"/>
    </source>
</evidence>
<evidence type="ECO:0000256" key="9">
    <source>
        <dbReference type="ARBA" id="ARBA00023067"/>
    </source>
</evidence>
<evidence type="ECO:0000256" key="4">
    <source>
        <dbReference type="ARBA" id="ARBA00016065"/>
    </source>
</evidence>
<feature type="compositionally biased region" description="Polar residues" evidence="11">
    <location>
        <begin position="221"/>
        <end position="237"/>
    </location>
</feature>
<sequence>MRSTVGSNVLLAGSAGAGVQAGSLVTKERDSEQPLGSSFTALEDSLCWNDDMQERHEARIARQSKNVSKSVRYGRSPLLRRSREAGASEELELDTTAKKLSDPELLQLYATTIRLCAENRVNAVNSWQLNLIDYIAAMAFSRDSSNDVARKRTNRQSVTDALTQEALGTNFALAGSTIDAGVKIYSYRVDSVHNNAYRVLSGLSQQPSTDAEVVVQEDADCSSNEADSASETPSANRPSGRLKHSKHGWGESTLESNPDQITLRSLEEECTIDPLFMKLSELFDQNGSQELLLRVLDILPDGSLALDSDELADAVGRTLALDDETKSDASVQVPAELFPAALVSWIHTPQAELCPNFTSMLRQLECEAAEAIRAEQAAADRTEPALEMQSLSPVADGRNLHEGDGLSSPRDYGDGFDGMELFSGPWLSTETDRAMTASGKIDACCHSALDGLIRSAHENEHDEDEDEDHGISGLATGIATVEDSSMPQGSSADKDALLSRIAGIGASNVDAFQLYVALQRSGQAAKSLLSAIPRDLFSSWAGPEHWRLPQLSQVLAGQGRTTTPKRPRRKALQPIDFRKPILDPAFEDKFQICRRKAATQLSTAVFERHCSQRTTLPPDHRYTADALFRLFTQPDCLVLGTNSTEALVDFGRSPSDALKTLETDLDWRAFQDEHFCAPLDATAGADASDVDLEVPFASLALTSDIDILGDATTIPLIDAPPAVERIEVAHATRAKRVDMQLLKRQLWDAIESQIGNGAFPGTPSEIPETTLTRLLSNTLPQLTPSLRAELSLSYPWSSNRHFPLWTT</sequence>
<accession>A0A7J7IR51</accession>
<dbReference type="EMBL" id="VWRR01000001">
    <property type="protein sequence ID" value="KAF6005498.1"/>
    <property type="molecule type" value="Genomic_DNA"/>
</dbReference>
<comment type="similarity">
    <text evidence="3">Belongs to the CND2 (condensin subunit 2) family.</text>
</comment>
<organism evidence="12 13">
    <name type="scientific">Cyanidiococcus yangmingshanensis</name>
    <dbReference type="NCBI Taxonomy" id="2690220"/>
    <lineage>
        <taxon>Eukaryota</taxon>
        <taxon>Rhodophyta</taxon>
        <taxon>Bangiophyceae</taxon>
        <taxon>Cyanidiales</taxon>
        <taxon>Cyanidiaceae</taxon>
        <taxon>Cyanidiococcus</taxon>
    </lineage>
</organism>
<evidence type="ECO:0000256" key="7">
    <source>
        <dbReference type="ARBA" id="ARBA00022618"/>
    </source>
</evidence>
<dbReference type="OrthoDB" id="362021at2759"/>
<keyword evidence="7" id="KW-0132">Cell division</keyword>
<dbReference type="GO" id="GO:0007076">
    <property type="term" value="P:mitotic chromosome condensation"/>
    <property type="evidence" value="ECO:0007669"/>
    <property type="project" value="InterPro"/>
</dbReference>
<dbReference type="PANTHER" id="PTHR13108">
    <property type="entry name" value="CONDENSIN COMPLEX SUBUNIT 2"/>
    <property type="match status" value="1"/>
</dbReference>
<name>A0A7J7IR51_9RHOD</name>
<comment type="subcellular location">
    <subcellularLocation>
        <location evidence="1">Chromosome</location>
    </subcellularLocation>
    <subcellularLocation>
        <location evidence="2">Cytoplasm</location>
    </subcellularLocation>
</comment>
<dbReference type="Proteomes" id="UP000530660">
    <property type="component" value="Unassembled WGS sequence"/>
</dbReference>
<keyword evidence="5" id="KW-0158">Chromosome</keyword>
<evidence type="ECO:0000256" key="8">
    <source>
        <dbReference type="ARBA" id="ARBA00022776"/>
    </source>
</evidence>
<evidence type="ECO:0000256" key="1">
    <source>
        <dbReference type="ARBA" id="ARBA00004286"/>
    </source>
</evidence>
<dbReference type="GO" id="GO:0051301">
    <property type="term" value="P:cell division"/>
    <property type="evidence" value="ECO:0007669"/>
    <property type="project" value="UniProtKB-KW"/>
</dbReference>
<comment type="caution">
    <text evidence="12">The sequence shown here is derived from an EMBL/GenBank/DDBJ whole genome shotgun (WGS) entry which is preliminary data.</text>
</comment>